<evidence type="ECO:0000256" key="3">
    <source>
        <dbReference type="ARBA" id="ARBA00022989"/>
    </source>
</evidence>
<evidence type="ECO:0000256" key="2">
    <source>
        <dbReference type="ARBA" id="ARBA00022692"/>
    </source>
</evidence>
<feature type="transmembrane region" description="Helical" evidence="6">
    <location>
        <begin position="266"/>
        <end position="291"/>
    </location>
</feature>
<keyword evidence="3 6" id="KW-1133">Transmembrane helix</keyword>
<dbReference type="InterPro" id="IPR000292">
    <property type="entry name" value="For/NO2_transpt"/>
</dbReference>
<accession>A0AAD1HEE6</accession>
<dbReference type="Proteomes" id="UP000466681">
    <property type="component" value="Chromosome"/>
</dbReference>
<dbReference type="GO" id="GO:0015499">
    <property type="term" value="F:formate transmembrane transporter activity"/>
    <property type="evidence" value="ECO:0007669"/>
    <property type="project" value="TreeGrafter"/>
</dbReference>
<feature type="transmembrane region" description="Helical" evidence="6">
    <location>
        <begin position="151"/>
        <end position="171"/>
    </location>
</feature>
<name>A0AAD1HEE6_9MYCO</name>
<dbReference type="Pfam" id="PF01226">
    <property type="entry name" value="Form_Nir_trans"/>
    <property type="match status" value="1"/>
</dbReference>
<evidence type="ECO:0000256" key="6">
    <source>
        <dbReference type="SAM" id="Phobius"/>
    </source>
</evidence>
<dbReference type="PANTHER" id="PTHR30520">
    <property type="entry name" value="FORMATE TRANSPORTER-RELATED"/>
    <property type="match status" value="1"/>
</dbReference>
<dbReference type="PANTHER" id="PTHR30520:SF2">
    <property type="entry name" value="INNER MEMBRANE PROTEIN YFDC"/>
    <property type="match status" value="1"/>
</dbReference>
<feature type="transmembrane region" description="Helical" evidence="6">
    <location>
        <begin position="77"/>
        <end position="98"/>
    </location>
</feature>
<proteinExistence type="predicted"/>
<dbReference type="AlphaFoldDB" id="A0AAD1HEE6"/>
<sequence length="320" mass="34330">MARLQTSLAGSHCAFQGALGRVSVFVIYFPTKGIIVSQTSQRELGDTDRPIEDELEDAFARMIDEGTQRLHRTWREVLATGFFGGTEVAMGVLAYLSVLHATQNPLLAGLAFSIGFLALLLGRSELFTEGFLVPVTTVAAKRASMGQLLKLWTGTLIANLAGGWVLMWLIMTAFPKLRAQAVESATHYIAAPLSAETIALALLGGMAITLMTRMQHGTDAMVGKIAAAVAGAFVLAGLQMFHSILDSLIIFGALATGDAPFGYLRWLSWFGYTALANVIGGLGLVTLLRLVRSKDRLQEEREEADESHTGSDASKPEAAE</sequence>
<dbReference type="EMBL" id="AP022560">
    <property type="protein sequence ID" value="BBX03928.1"/>
    <property type="molecule type" value="Genomic_DNA"/>
</dbReference>
<evidence type="ECO:0000313" key="7">
    <source>
        <dbReference type="EMBL" id="BBX03928.1"/>
    </source>
</evidence>
<dbReference type="InterPro" id="IPR023271">
    <property type="entry name" value="Aquaporin-like"/>
</dbReference>
<dbReference type="GO" id="GO:0005886">
    <property type="term" value="C:plasma membrane"/>
    <property type="evidence" value="ECO:0007669"/>
    <property type="project" value="TreeGrafter"/>
</dbReference>
<dbReference type="KEGG" id="mmor:MMOR_48640"/>
<keyword evidence="4 6" id="KW-0472">Membrane</keyword>
<feature type="transmembrane region" description="Helical" evidence="6">
    <location>
        <begin position="225"/>
        <end position="254"/>
    </location>
</feature>
<feature type="compositionally biased region" description="Basic and acidic residues" evidence="5">
    <location>
        <begin position="306"/>
        <end position="320"/>
    </location>
</feature>
<organism evidence="7 8">
    <name type="scientific">Mycolicibacterium moriokaense</name>
    <dbReference type="NCBI Taxonomy" id="39691"/>
    <lineage>
        <taxon>Bacteria</taxon>
        <taxon>Bacillati</taxon>
        <taxon>Actinomycetota</taxon>
        <taxon>Actinomycetes</taxon>
        <taxon>Mycobacteriales</taxon>
        <taxon>Mycobacteriaceae</taxon>
        <taxon>Mycolicibacterium</taxon>
    </lineage>
</organism>
<feature type="transmembrane region" description="Helical" evidence="6">
    <location>
        <begin position="191"/>
        <end position="213"/>
    </location>
</feature>
<comment type="subcellular location">
    <subcellularLocation>
        <location evidence="1">Membrane</location>
        <topology evidence="1">Multi-pass membrane protein</topology>
    </subcellularLocation>
</comment>
<evidence type="ECO:0000256" key="5">
    <source>
        <dbReference type="SAM" id="MobiDB-lite"/>
    </source>
</evidence>
<evidence type="ECO:0000256" key="4">
    <source>
        <dbReference type="ARBA" id="ARBA00023136"/>
    </source>
</evidence>
<protein>
    <submittedName>
        <fullName evidence="7">Formate transporter</fullName>
    </submittedName>
</protein>
<evidence type="ECO:0000256" key="1">
    <source>
        <dbReference type="ARBA" id="ARBA00004141"/>
    </source>
</evidence>
<feature type="transmembrane region" description="Helical" evidence="6">
    <location>
        <begin position="104"/>
        <end position="122"/>
    </location>
</feature>
<keyword evidence="8" id="KW-1185">Reference proteome</keyword>
<dbReference type="Gene3D" id="1.20.1080.10">
    <property type="entry name" value="Glycerol uptake facilitator protein"/>
    <property type="match status" value="1"/>
</dbReference>
<keyword evidence="2 6" id="KW-0812">Transmembrane</keyword>
<evidence type="ECO:0000313" key="8">
    <source>
        <dbReference type="Proteomes" id="UP000466681"/>
    </source>
</evidence>
<gene>
    <name evidence="7" type="ORF">MMOR_48640</name>
</gene>
<reference evidence="7 8" key="1">
    <citation type="journal article" date="2019" name="Emerg. Microbes Infect.">
        <title>Comprehensive subspecies identification of 175 nontuberculous mycobacteria species based on 7547 genomic profiles.</title>
        <authorList>
            <person name="Matsumoto Y."/>
            <person name="Kinjo T."/>
            <person name="Motooka D."/>
            <person name="Nabeya D."/>
            <person name="Jung N."/>
            <person name="Uechi K."/>
            <person name="Horii T."/>
            <person name="Iida T."/>
            <person name="Fujita J."/>
            <person name="Nakamura S."/>
        </authorList>
    </citation>
    <scope>NUCLEOTIDE SEQUENCE [LARGE SCALE GENOMIC DNA]</scope>
    <source>
        <strain evidence="7 8">JCM 6375</strain>
    </source>
</reference>
<feature type="region of interest" description="Disordered" evidence="5">
    <location>
        <begin position="298"/>
        <end position="320"/>
    </location>
</feature>